<keyword evidence="3" id="KW-0813">Transport</keyword>
<dbReference type="InterPro" id="IPR050173">
    <property type="entry name" value="ABC_transporter_C-like"/>
</dbReference>
<keyword evidence="6" id="KW-0547">Nucleotide-binding</keyword>
<sequence>EGELYVLLTYFNILAIPLAFAFVWGIADVAEALVAVNRLQAFLLNEEYKPLSQVEVNNDLDTVDKKEPEKAAIAISKGSASWCETSTVCNLSLTALEGKLVAIIGQVGSGKSSLLHVILGELPLTEGNCKVNGSVSYASQDPWLFGATIRQNILFGSEFDKERYDKVLKVCGLQQDLQLLPQGDATSVGERGTSLSGGQKARINLARAIYRNADIYILDGPLSAVDSHVGKLVFDDCIKSYLKNKTRILVTHQLQYLQEADFIIVLNNGEIEAKGTYDEVFGENLYLTIFLDDKQCRTFCLKASLLSSAKTTVKRQPELQNSRLMIGARDMLYFLRANICILCGVLLLFVCSQVSTSGTDYWLSF</sequence>
<gene>
    <name evidence="12" type="ORF">L9F63_025865</name>
</gene>
<comment type="similarity">
    <text evidence="2">Belongs to the ABC transporter superfamily. ABCC family. Conjugate transporter (TC 3.A.1.208) subfamily.</text>
</comment>
<protein>
    <recommendedName>
        <fullName evidence="11">ABC transporter domain-containing protein</fullName>
    </recommendedName>
</protein>
<dbReference type="AlphaFoldDB" id="A0AAD7Z811"/>
<evidence type="ECO:0000256" key="6">
    <source>
        <dbReference type="ARBA" id="ARBA00022741"/>
    </source>
</evidence>
<dbReference type="Pfam" id="PF00005">
    <property type="entry name" value="ABC_tran"/>
    <property type="match status" value="1"/>
</dbReference>
<dbReference type="InterPro" id="IPR003439">
    <property type="entry name" value="ABC_transporter-like_ATP-bd"/>
</dbReference>
<evidence type="ECO:0000256" key="3">
    <source>
        <dbReference type="ARBA" id="ARBA00022448"/>
    </source>
</evidence>
<dbReference type="InterPro" id="IPR017871">
    <property type="entry name" value="ABC_transporter-like_CS"/>
</dbReference>
<dbReference type="CDD" id="cd03250">
    <property type="entry name" value="ABCC_MRP_domain1"/>
    <property type="match status" value="1"/>
</dbReference>
<keyword evidence="5" id="KW-0677">Repeat</keyword>
<dbReference type="PANTHER" id="PTHR24223:SF456">
    <property type="entry name" value="MULTIDRUG RESISTANCE-ASSOCIATED PROTEIN LETHAL(2)03659"/>
    <property type="match status" value="1"/>
</dbReference>
<reference evidence="12" key="1">
    <citation type="journal article" date="2023" name="IScience">
        <title>Live-bearing cockroach genome reveals convergent evolutionary mechanisms linked to viviparity in insects and beyond.</title>
        <authorList>
            <person name="Fouks B."/>
            <person name="Harrison M.C."/>
            <person name="Mikhailova A.A."/>
            <person name="Marchal E."/>
            <person name="English S."/>
            <person name="Carruthers M."/>
            <person name="Jennings E.C."/>
            <person name="Chiamaka E.L."/>
            <person name="Frigard R.A."/>
            <person name="Pippel M."/>
            <person name="Attardo G.M."/>
            <person name="Benoit J.B."/>
            <person name="Bornberg-Bauer E."/>
            <person name="Tobe S.S."/>
        </authorList>
    </citation>
    <scope>NUCLEOTIDE SEQUENCE</scope>
    <source>
        <strain evidence="12">Stay&amp;Tobe</strain>
    </source>
</reference>
<organism evidence="12 13">
    <name type="scientific">Diploptera punctata</name>
    <name type="common">Pacific beetle cockroach</name>
    <dbReference type="NCBI Taxonomy" id="6984"/>
    <lineage>
        <taxon>Eukaryota</taxon>
        <taxon>Metazoa</taxon>
        <taxon>Ecdysozoa</taxon>
        <taxon>Arthropoda</taxon>
        <taxon>Hexapoda</taxon>
        <taxon>Insecta</taxon>
        <taxon>Pterygota</taxon>
        <taxon>Neoptera</taxon>
        <taxon>Polyneoptera</taxon>
        <taxon>Dictyoptera</taxon>
        <taxon>Blattodea</taxon>
        <taxon>Blaberoidea</taxon>
        <taxon>Blaberidae</taxon>
        <taxon>Diplopterinae</taxon>
        <taxon>Diploptera</taxon>
    </lineage>
</organism>
<evidence type="ECO:0000259" key="11">
    <source>
        <dbReference type="PROSITE" id="PS50893"/>
    </source>
</evidence>
<dbReference type="PROSITE" id="PS50893">
    <property type="entry name" value="ABC_TRANSPORTER_2"/>
    <property type="match status" value="1"/>
</dbReference>
<evidence type="ECO:0000256" key="2">
    <source>
        <dbReference type="ARBA" id="ARBA00009726"/>
    </source>
</evidence>
<evidence type="ECO:0000256" key="8">
    <source>
        <dbReference type="ARBA" id="ARBA00022989"/>
    </source>
</evidence>
<dbReference type="GO" id="GO:0016020">
    <property type="term" value="C:membrane"/>
    <property type="evidence" value="ECO:0007669"/>
    <property type="project" value="UniProtKB-SubCell"/>
</dbReference>
<dbReference type="Proteomes" id="UP001233999">
    <property type="component" value="Unassembled WGS sequence"/>
</dbReference>
<feature type="non-terminal residue" evidence="12">
    <location>
        <position position="1"/>
    </location>
</feature>
<dbReference type="EMBL" id="JASPKZ010010168">
    <property type="protein sequence ID" value="KAJ9575183.1"/>
    <property type="molecule type" value="Genomic_DNA"/>
</dbReference>
<evidence type="ECO:0000256" key="1">
    <source>
        <dbReference type="ARBA" id="ARBA00004141"/>
    </source>
</evidence>
<dbReference type="GO" id="GO:0042626">
    <property type="term" value="F:ATPase-coupled transmembrane transporter activity"/>
    <property type="evidence" value="ECO:0007669"/>
    <property type="project" value="TreeGrafter"/>
</dbReference>
<dbReference type="GO" id="GO:0016887">
    <property type="term" value="F:ATP hydrolysis activity"/>
    <property type="evidence" value="ECO:0007669"/>
    <property type="project" value="InterPro"/>
</dbReference>
<feature type="domain" description="ABC transporter" evidence="11">
    <location>
        <begin position="73"/>
        <end position="293"/>
    </location>
</feature>
<dbReference type="PROSITE" id="PS00211">
    <property type="entry name" value="ABC_TRANSPORTER_1"/>
    <property type="match status" value="1"/>
</dbReference>
<feature type="non-terminal residue" evidence="12">
    <location>
        <position position="365"/>
    </location>
</feature>
<keyword evidence="9 10" id="KW-0472">Membrane</keyword>
<evidence type="ECO:0000256" key="9">
    <source>
        <dbReference type="ARBA" id="ARBA00023136"/>
    </source>
</evidence>
<dbReference type="SUPFAM" id="SSF52540">
    <property type="entry name" value="P-loop containing nucleoside triphosphate hydrolases"/>
    <property type="match status" value="1"/>
</dbReference>
<evidence type="ECO:0000313" key="12">
    <source>
        <dbReference type="EMBL" id="KAJ9575183.1"/>
    </source>
</evidence>
<keyword evidence="4 10" id="KW-0812">Transmembrane</keyword>
<dbReference type="PANTHER" id="PTHR24223">
    <property type="entry name" value="ATP-BINDING CASSETTE SUB-FAMILY C"/>
    <property type="match status" value="1"/>
</dbReference>
<dbReference type="InterPro" id="IPR027417">
    <property type="entry name" value="P-loop_NTPase"/>
</dbReference>
<reference evidence="12" key="2">
    <citation type="submission" date="2023-05" db="EMBL/GenBank/DDBJ databases">
        <authorList>
            <person name="Fouks B."/>
        </authorList>
    </citation>
    <scope>NUCLEOTIDE SEQUENCE</scope>
    <source>
        <strain evidence="12">Stay&amp;Tobe</strain>
        <tissue evidence="12">Testes</tissue>
    </source>
</reference>
<comment type="caution">
    <text evidence="12">The sequence shown here is derived from an EMBL/GenBank/DDBJ whole genome shotgun (WGS) entry which is preliminary data.</text>
</comment>
<keyword evidence="7" id="KW-0067">ATP-binding</keyword>
<keyword evidence="13" id="KW-1185">Reference proteome</keyword>
<feature type="transmembrane region" description="Helical" evidence="10">
    <location>
        <begin position="6"/>
        <end position="27"/>
    </location>
</feature>
<accession>A0AAD7Z811</accession>
<dbReference type="Gene3D" id="3.40.50.300">
    <property type="entry name" value="P-loop containing nucleotide triphosphate hydrolases"/>
    <property type="match status" value="1"/>
</dbReference>
<name>A0AAD7Z811_DIPPU</name>
<evidence type="ECO:0000256" key="7">
    <source>
        <dbReference type="ARBA" id="ARBA00022840"/>
    </source>
</evidence>
<evidence type="ECO:0000313" key="13">
    <source>
        <dbReference type="Proteomes" id="UP001233999"/>
    </source>
</evidence>
<proteinExistence type="inferred from homology"/>
<dbReference type="InterPro" id="IPR003593">
    <property type="entry name" value="AAA+_ATPase"/>
</dbReference>
<feature type="transmembrane region" description="Helical" evidence="10">
    <location>
        <begin position="333"/>
        <end position="355"/>
    </location>
</feature>
<keyword evidence="8 10" id="KW-1133">Transmembrane helix</keyword>
<comment type="subcellular location">
    <subcellularLocation>
        <location evidence="1">Membrane</location>
        <topology evidence="1">Multi-pass membrane protein</topology>
    </subcellularLocation>
</comment>
<evidence type="ECO:0000256" key="5">
    <source>
        <dbReference type="ARBA" id="ARBA00022737"/>
    </source>
</evidence>
<evidence type="ECO:0000256" key="10">
    <source>
        <dbReference type="SAM" id="Phobius"/>
    </source>
</evidence>
<dbReference type="GO" id="GO:0005524">
    <property type="term" value="F:ATP binding"/>
    <property type="evidence" value="ECO:0007669"/>
    <property type="project" value="UniProtKB-KW"/>
</dbReference>
<dbReference type="FunFam" id="3.40.50.300:FF:000973">
    <property type="entry name" value="Multidrug resistance-associated protein 4"/>
    <property type="match status" value="1"/>
</dbReference>
<evidence type="ECO:0000256" key="4">
    <source>
        <dbReference type="ARBA" id="ARBA00022692"/>
    </source>
</evidence>
<dbReference type="SMART" id="SM00382">
    <property type="entry name" value="AAA"/>
    <property type="match status" value="1"/>
</dbReference>